<dbReference type="AlphaFoldDB" id="A0A403SY87"/>
<protein>
    <recommendedName>
        <fullName evidence="4">Hemolysin XhlA</fullName>
    </recommendedName>
</protein>
<evidence type="ECO:0000313" key="3">
    <source>
        <dbReference type="EMBL" id="MMS77491.1"/>
    </source>
</evidence>
<sequence>MTSESGGGGGGFMLEARVAKLESDVEHIKFTMQEIKDDVRELRRDHRTDFRLLFGAIITVALGLAAIMAKGFHWF</sequence>
<accession>A0A403SY87</accession>
<keyword evidence="1" id="KW-0472">Membrane</keyword>
<organism evidence="2">
    <name type="scientific">Salmonella enterica</name>
    <name type="common">Salmonella choleraesuis</name>
    <dbReference type="NCBI Taxonomy" id="28901"/>
    <lineage>
        <taxon>Bacteria</taxon>
        <taxon>Pseudomonadati</taxon>
        <taxon>Pseudomonadota</taxon>
        <taxon>Gammaproteobacteria</taxon>
        <taxon>Enterobacterales</taxon>
        <taxon>Enterobacteriaceae</taxon>
        <taxon>Salmonella</taxon>
    </lineage>
</organism>
<keyword evidence="1" id="KW-1133">Transmembrane helix</keyword>
<reference evidence="2" key="1">
    <citation type="submission" date="2018-10" db="EMBL/GenBank/DDBJ databases">
        <authorList>
            <consortium name="PulseNet: The National Subtyping Network for Foodborne Disease Surveillance"/>
            <person name="Tarr C.L."/>
            <person name="Trees E."/>
            <person name="Katz L.S."/>
            <person name="Carleton-Romer H.A."/>
            <person name="Stroika S."/>
            <person name="Kucerova Z."/>
            <person name="Roache K.F."/>
            <person name="Sabol A.L."/>
            <person name="Besser J."/>
            <person name="Gerner-Smidt P."/>
        </authorList>
    </citation>
    <scope>NUCLEOTIDE SEQUENCE [LARGE SCALE GENOMIC DNA]</scope>
    <source>
        <strain evidence="2">PNUSAS052121</strain>
    </source>
</reference>
<dbReference type="Proteomes" id="UP000839526">
    <property type="component" value="Unassembled WGS sequence"/>
</dbReference>
<comment type="caution">
    <text evidence="2">The sequence shown here is derived from an EMBL/GenBank/DDBJ whole genome shotgun (WGS) entry which is preliminary data.</text>
</comment>
<dbReference type="EMBL" id="RWAH01000005">
    <property type="protein sequence ID" value="MMS76500.1"/>
    <property type="molecule type" value="Genomic_DNA"/>
</dbReference>
<name>A0A403SY87_SALER</name>
<evidence type="ECO:0008006" key="4">
    <source>
        <dbReference type="Google" id="ProtNLM"/>
    </source>
</evidence>
<evidence type="ECO:0000256" key="1">
    <source>
        <dbReference type="SAM" id="Phobius"/>
    </source>
</evidence>
<keyword evidence="1" id="KW-0812">Transmembrane</keyword>
<proteinExistence type="predicted"/>
<feature type="transmembrane region" description="Helical" evidence="1">
    <location>
        <begin position="50"/>
        <end position="69"/>
    </location>
</feature>
<evidence type="ECO:0000313" key="2">
    <source>
        <dbReference type="EMBL" id="MMS76500.1"/>
    </source>
</evidence>
<gene>
    <name evidence="2" type="ORF">D9O31_07860</name>
    <name evidence="3" type="ORF">D9O31_13205</name>
</gene>
<dbReference type="EMBL" id="RWAH01000011">
    <property type="protein sequence ID" value="MMS77491.1"/>
    <property type="molecule type" value="Genomic_DNA"/>
</dbReference>